<gene>
    <name evidence="2" type="ORF">MGWOODY_Clf2735</name>
</gene>
<dbReference type="InterPro" id="IPR006222">
    <property type="entry name" value="GCVT_N"/>
</dbReference>
<dbReference type="AlphaFoldDB" id="A0A161JVE3"/>
<accession>A0A161JVE3</accession>
<name>A0A161JVE3_9ZZZZ</name>
<dbReference type="GO" id="GO:0008115">
    <property type="term" value="F:sarcosine oxidase activity"/>
    <property type="evidence" value="ECO:0007669"/>
    <property type="project" value="UniProtKB-EC"/>
</dbReference>
<protein>
    <submittedName>
        <fullName evidence="2">Sarcosine oxidase alpha subunit</fullName>
        <ecNumber evidence="2">1.5.3.1</ecNumber>
    </submittedName>
</protein>
<reference evidence="2" key="1">
    <citation type="submission" date="2015-10" db="EMBL/GenBank/DDBJ databases">
        <authorList>
            <person name="Gilbert D.G."/>
        </authorList>
    </citation>
    <scope>NUCLEOTIDE SEQUENCE</scope>
</reference>
<feature type="domain" description="GCVT N-terminal" evidence="1">
    <location>
        <begin position="8"/>
        <end position="223"/>
    </location>
</feature>
<dbReference type="PANTHER" id="PTHR43757">
    <property type="entry name" value="AMINOMETHYLTRANSFERASE"/>
    <property type="match status" value="1"/>
</dbReference>
<keyword evidence="2" id="KW-0560">Oxidoreductase</keyword>
<dbReference type="InterPro" id="IPR028896">
    <property type="entry name" value="GcvT/YgfZ/DmdA"/>
</dbReference>
<dbReference type="GO" id="GO:0005739">
    <property type="term" value="C:mitochondrion"/>
    <property type="evidence" value="ECO:0007669"/>
    <property type="project" value="TreeGrafter"/>
</dbReference>
<evidence type="ECO:0000313" key="2">
    <source>
        <dbReference type="EMBL" id="CUV02433.1"/>
    </source>
</evidence>
<proteinExistence type="predicted"/>
<dbReference type="InterPro" id="IPR027266">
    <property type="entry name" value="TrmE/GcvT-like"/>
</dbReference>
<dbReference type="Pfam" id="PF01571">
    <property type="entry name" value="GCV_T"/>
    <property type="match status" value="1"/>
</dbReference>
<dbReference type="PANTHER" id="PTHR43757:SF2">
    <property type="entry name" value="AMINOMETHYLTRANSFERASE, MITOCHONDRIAL"/>
    <property type="match status" value="1"/>
</dbReference>
<organism evidence="2">
    <name type="scientific">hydrothermal vent metagenome</name>
    <dbReference type="NCBI Taxonomy" id="652676"/>
    <lineage>
        <taxon>unclassified sequences</taxon>
        <taxon>metagenomes</taxon>
        <taxon>ecological metagenomes</taxon>
    </lineage>
</organism>
<dbReference type="Gene3D" id="3.30.1360.120">
    <property type="entry name" value="Probable tRNA modification gtpase trme, domain 1"/>
    <property type="match status" value="1"/>
</dbReference>
<dbReference type="SUPFAM" id="SSF103025">
    <property type="entry name" value="Folate-binding domain"/>
    <property type="match status" value="1"/>
</dbReference>
<evidence type="ECO:0000259" key="1">
    <source>
        <dbReference type="Pfam" id="PF01571"/>
    </source>
</evidence>
<dbReference type="EMBL" id="FAXA01000259">
    <property type="protein sequence ID" value="CUV02433.1"/>
    <property type="molecule type" value="Genomic_DNA"/>
</dbReference>
<sequence length="227" mass="24385">MARLELLQGAVMSELNGWQQPLHYGDGASELNMLRESVGIHDLSPRGAVRLVGEDAVSLETGLFSGQKELAVGQARECRIAAENETVSLLELRLARDEFIFLTAPGDAETVTEFLRSPPASCVHTIDISSGLAGAGIVGPQATFLLSMITELDVSSEAFPSLRCVQSRFADVPGLLVRQDAVTGPAYQLYFTREYGEYIWEVITQAAHRIGGGAVGTEAIKCLQDGC</sequence>
<dbReference type="EC" id="1.5.3.1" evidence="2"/>